<dbReference type="PANTHER" id="PTHR46543:SF2">
    <property type="entry name" value="AGAP013096-PA"/>
    <property type="match status" value="1"/>
</dbReference>
<feature type="compositionally biased region" description="Pro residues" evidence="4">
    <location>
        <begin position="720"/>
        <end position="730"/>
    </location>
</feature>
<feature type="region of interest" description="Disordered" evidence="4">
    <location>
        <begin position="371"/>
        <end position="433"/>
    </location>
</feature>
<dbReference type="PANTHER" id="PTHR46543">
    <property type="entry name" value="ZINC FINGER CCHC DOMAIN-CONTAINING PROTEIN 7"/>
    <property type="match status" value="1"/>
</dbReference>
<feature type="compositionally biased region" description="Low complexity" evidence="4">
    <location>
        <begin position="165"/>
        <end position="179"/>
    </location>
</feature>
<feature type="compositionally biased region" description="Low complexity" evidence="4">
    <location>
        <begin position="690"/>
        <end position="704"/>
    </location>
</feature>
<evidence type="ECO:0000256" key="1">
    <source>
        <dbReference type="ARBA" id="ARBA00004123"/>
    </source>
</evidence>
<dbReference type="OrthoDB" id="545762at2759"/>
<dbReference type="GO" id="GO:0071036">
    <property type="term" value="P:nuclear polyadenylation-dependent snoRNA catabolic process"/>
    <property type="evidence" value="ECO:0007669"/>
    <property type="project" value="TreeGrafter"/>
</dbReference>
<keyword evidence="2" id="KW-0677">Repeat</keyword>
<feature type="compositionally biased region" description="Low complexity" evidence="4">
    <location>
        <begin position="420"/>
        <end position="430"/>
    </location>
</feature>
<dbReference type="GO" id="GO:0071031">
    <property type="term" value="P:nuclear mRNA surveillance of mRNA 3'-end processing"/>
    <property type="evidence" value="ECO:0007669"/>
    <property type="project" value="TreeGrafter"/>
</dbReference>
<dbReference type="GO" id="GO:0071035">
    <property type="term" value="P:nuclear polyadenylation-dependent rRNA catabolic process"/>
    <property type="evidence" value="ECO:0007669"/>
    <property type="project" value="TreeGrafter"/>
</dbReference>
<gene>
    <name evidence="5" type="ORF">HYH02_005698</name>
</gene>
<feature type="compositionally biased region" description="Low complexity" evidence="4">
    <location>
        <begin position="139"/>
        <end position="157"/>
    </location>
</feature>
<evidence type="ECO:0000256" key="2">
    <source>
        <dbReference type="ARBA" id="ARBA00022737"/>
    </source>
</evidence>
<evidence type="ECO:0000256" key="3">
    <source>
        <dbReference type="ARBA" id="ARBA00023242"/>
    </source>
</evidence>
<feature type="region of interest" description="Disordered" evidence="4">
    <location>
        <begin position="598"/>
        <end position="637"/>
    </location>
</feature>
<protein>
    <submittedName>
        <fullName evidence="5">Uncharacterized protein</fullName>
    </submittedName>
</protein>
<accession>A0A836B6H3</accession>
<dbReference type="GO" id="GO:0031499">
    <property type="term" value="C:TRAMP complex"/>
    <property type="evidence" value="ECO:0007669"/>
    <property type="project" value="TreeGrafter"/>
</dbReference>
<evidence type="ECO:0000256" key="4">
    <source>
        <dbReference type="SAM" id="MobiDB-lite"/>
    </source>
</evidence>
<feature type="region of interest" description="Disordered" evidence="4">
    <location>
        <begin position="667"/>
        <end position="732"/>
    </location>
</feature>
<feature type="compositionally biased region" description="Low complexity" evidence="4">
    <location>
        <begin position="212"/>
        <end position="223"/>
    </location>
</feature>
<comment type="subcellular location">
    <subcellularLocation>
        <location evidence="1">Nucleus</location>
    </subcellularLocation>
</comment>
<feature type="compositionally biased region" description="Low complexity" evidence="4">
    <location>
        <begin position="371"/>
        <end position="404"/>
    </location>
</feature>
<dbReference type="GO" id="GO:0071039">
    <property type="term" value="P:nuclear polyadenylation-dependent CUT catabolic process"/>
    <property type="evidence" value="ECO:0007669"/>
    <property type="project" value="TreeGrafter"/>
</dbReference>
<dbReference type="InterPro" id="IPR051644">
    <property type="entry name" value="TRAMP_AT-DNA-binding"/>
</dbReference>
<dbReference type="AlphaFoldDB" id="A0A836B6H3"/>
<keyword evidence="3" id="KW-0539">Nucleus</keyword>
<feature type="compositionally biased region" description="Low complexity" evidence="4">
    <location>
        <begin position="667"/>
        <end position="679"/>
    </location>
</feature>
<dbReference type="GO" id="GO:0003723">
    <property type="term" value="F:RNA binding"/>
    <property type="evidence" value="ECO:0007669"/>
    <property type="project" value="TreeGrafter"/>
</dbReference>
<dbReference type="Proteomes" id="UP000613740">
    <property type="component" value="Unassembled WGS sequence"/>
</dbReference>
<reference evidence="5" key="1">
    <citation type="journal article" date="2020" name="bioRxiv">
        <title>Comparative genomics of Chlamydomonas.</title>
        <authorList>
            <person name="Craig R.J."/>
            <person name="Hasan A.R."/>
            <person name="Ness R.W."/>
            <person name="Keightley P.D."/>
        </authorList>
    </citation>
    <scope>NUCLEOTIDE SEQUENCE</scope>
    <source>
        <strain evidence="5">CCAP 11/173</strain>
    </source>
</reference>
<feature type="compositionally biased region" description="Low complexity" evidence="4">
    <location>
        <begin position="620"/>
        <end position="629"/>
    </location>
</feature>
<organism evidence="5 6">
    <name type="scientific">Chlamydomonas schloesseri</name>
    <dbReference type="NCBI Taxonomy" id="2026947"/>
    <lineage>
        <taxon>Eukaryota</taxon>
        <taxon>Viridiplantae</taxon>
        <taxon>Chlorophyta</taxon>
        <taxon>core chlorophytes</taxon>
        <taxon>Chlorophyceae</taxon>
        <taxon>CS clade</taxon>
        <taxon>Chlamydomonadales</taxon>
        <taxon>Chlamydomonadaceae</taxon>
        <taxon>Chlamydomonas</taxon>
    </lineage>
</organism>
<comment type="caution">
    <text evidence="5">The sequence shown here is derived from an EMBL/GenBank/DDBJ whole genome shotgun (WGS) entry which is preliminary data.</text>
</comment>
<name>A0A836B6H3_9CHLO</name>
<dbReference type="GO" id="GO:0071037">
    <property type="term" value="P:nuclear polyadenylation-dependent snRNA catabolic process"/>
    <property type="evidence" value="ECO:0007669"/>
    <property type="project" value="TreeGrafter"/>
</dbReference>
<dbReference type="GO" id="GO:0071038">
    <property type="term" value="P:TRAMP-dependent tRNA surveillance pathway"/>
    <property type="evidence" value="ECO:0007669"/>
    <property type="project" value="TreeGrafter"/>
</dbReference>
<feature type="region of interest" description="Disordered" evidence="4">
    <location>
        <begin position="137"/>
        <end position="278"/>
    </location>
</feature>
<sequence>MWAMSNADWHLDQHEPALGDLVSAWCRAVRHRVAELRAPDVSNISTAIGRLDDRWRPDFVVEFYRAVLHDDALLNSLDIRTLNNLLYGLSRAHRKGLTSVGPATRKRLELCVTRLLEQHPEAAPYLQQQQLWRQRRMAELQAQAHGQGQGQAQAQAGGEAGEGPAGAQQQQQQQQQGLEGQRRRQQQGGPGNEDQEDDIPGRGDRAPRHSRQQQQGQQQPHQQDLLSRRHPGLNGTHGSGGHRAASGRGAAVGLGQGPGPGSGAGAPPNPDLALPASPAALPGGSRAGVVALAPWRAAQLLVNCHKLGVRLSTPAYAALMKLVAPAYTAEAPAQQAQAAQQQLVQVQGQPQQQAVNGDGATAVNRGDFSALSAEGSGAGSTAAPSCGSTPSSASSSSPQQPASQHHPHSYPHPQLPPQQQPQQQQPALLPRQGGPLDRWTFSYLTALVDAHRRVRPSLRPDLAPLYGYVEGRLGEATTSQLAMLAHAFAEMGYPPRPAFWGILFVRYMGAGGAAAAGGPGGTASAGPGSPFSSMGSMDGGAECGAAEAGALEEPVRVVVGTAARMQAQSGASVGDRALDSIDHDGALADAAVGAPASAAATGSAAVRASSPTRARHRAAARPAAEPAHSGTVAAPAAQEGSLDAQLLGTSALPATTAATTTAAADAAAASQLPVVQRPVRPTPPRRHPNQQQQTQLQQQQQQQQPRGDAGCWPQQHPALTEPPPPPPALPVPAASAALAAACAPSPSPAAAAPANDDLSHPRTLHFVCWQAAKSGILPPRGFLRLYVERVPAWLRRRASDVELAQAVETLQLLRWVPRQELGEALGAALERRAPASKLPLRRMGRWLRKQQQLQGRE</sequence>
<evidence type="ECO:0000313" key="5">
    <source>
        <dbReference type="EMBL" id="KAG2448940.1"/>
    </source>
</evidence>
<feature type="compositionally biased region" description="Gly residues" evidence="4">
    <location>
        <begin position="250"/>
        <end position="264"/>
    </location>
</feature>
<keyword evidence="6" id="KW-1185">Reference proteome</keyword>
<dbReference type="EMBL" id="JAEHOD010000015">
    <property type="protein sequence ID" value="KAG2448940.1"/>
    <property type="molecule type" value="Genomic_DNA"/>
</dbReference>
<evidence type="ECO:0000313" key="6">
    <source>
        <dbReference type="Proteomes" id="UP000613740"/>
    </source>
</evidence>
<feature type="compositionally biased region" description="Low complexity" evidence="4">
    <location>
        <begin position="598"/>
        <end position="612"/>
    </location>
</feature>
<proteinExistence type="predicted"/>